<dbReference type="Gene3D" id="3.90.180.10">
    <property type="entry name" value="Medium-chain alcohol dehydrogenases, catalytic domain"/>
    <property type="match status" value="1"/>
</dbReference>
<dbReference type="InterPro" id="IPR036291">
    <property type="entry name" value="NAD(P)-bd_dom_sf"/>
</dbReference>
<dbReference type="Pfam" id="PF16884">
    <property type="entry name" value="ADH_N_2"/>
    <property type="match status" value="1"/>
</dbReference>
<name>A0ABW2E669_9ACTN</name>
<proteinExistence type="predicted"/>
<dbReference type="Pfam" id="PF00107">
    <property type="entry name" value="ADH_zinc_N"/>
    <property type="match status" value="1"/>
</dbReference>
<dbReference type="SMART" id="SM00829">
    <property type="entry name" value="PKS_ER"/>
    <property type="match status" value="1"/>
</dbReference>
<gene>
    <name evidence="3" type="ORF">ACFQMH_21295</name>
</gene>
<feature type="domain" description="Enoyl reductase (ER)" evidence="2">
    <location>
        <begin position="19"/>
        <end position="352"/>
    </location>
</feature>
<comment type="caution">
    <text evidence="3">The sequence shown here is derived from an EMBL/GenBank/DDBJ whole genome shotgun (WGS) entry which is preliminary data.</text>
</comment>
<dbReference type="InterPro" id="IPR020843">
    <property type="entry name" value="ER"/>
</dbReference>
<dbReference type="PROSITE" id="PS01162">
    <property type="entry name" value="QOR_ZETA_CRYSTAL"/>
    <property type="match status" value="1"/>
</dbReference>
<dbReference type="SUPFAM" id="SSF51735">
    <property type="entry name" value="NAD(P)-binding Rossmann-fold domains"/>
    <property type="match status" value="1"/>
</dbReference>
<dbReference type="InterPro" id="IPR013149">
    <property type="entry name" value="ADH-like_C"/>
</dbReference>
<dbReference type="Gene3D" id="3.40.50.720">
    <property type="entry name" value="NAD(P)-binding Rossmann-like Domain"/>
    <property type="match status" value="1"/>
</dbReference>
<evidence type="ECO:0000256" key="1">
    <source>
        <dbReference type="ARBA" id="ARBA00023002"/>
    </source>
</evidence>
<dbReference type="SUPFAM" id="SSF50129">
    <property type="entry name" value="GroES-like"/>
    <property type="match status" value="1"/>
</dbReference>
<dbReference type="EMBL" id="JBHSYM010000045">
    <property type="protein sequence ID" value="MFC7014210.1"/>
    <property type="molecule type" value="Genomic_DNA"/>
</dbReference>
<dbReference type="RefSeq" id="WP_189880428.1">
    <property type="nucleotide sequence ID" value="NZ_BMWA01000042.1"/>
</dbReference>
<dbReference type="InterPro" id="IPR011032">
    <property type="entry name" value="GroES-like_sf"/>
</dbReference>
<accession>A0ABW2E669</accession>
<dbReference type="InterPro" id="IPR045010">
    <property type="entry name" value="MDR_fam"/>
</dbReference>
<reference evidence="4" key="1">
    <citation type="journal article" date="2019" name="Int. J. Syst. Evol. Microbiol.">
        <title>The Global Catalogue of Microorganisms (GCM) 10K type strain sequencing project: providing services to taxonomists for standard genome sequencing and annotation.</title>
        <authorList>
            <consortium name="The Broad Institute Genomics Platform"/>
            <consortium name="The Broad Institute Genome Sequencing Center for Infectious Disease"/>
            <person name="Wu L."/>
            <person name="Ma J."/>
        </authorList>
    </citation>
    <scope>NUCLEOTIDE SEQUENCE [LARGE SCALE GENOMIC DNA]</scope>
    <source>
        <strain evidence="4">JCM 4855</strain>
    </source>
</reference>
<dbReference type="CDD" id="cd05288">
    <property type="entry name" value="PGDH"/>
    <property type="match status" value="1"/>
</dbReference>
<evidence type="ECO:0000313" key="3">
    <source>
        <dbReference type="EMBL" id="MFC7014210.1"/>
    </source>
</evidence>
<dbReference type="InterPro" id="IPR041694">
    <property type="entry name" value="ADH_N_2"/>
</dbReference>
<keyword evidence="4" id="KW-1185">Reference proteome</keyword>
<dbReference type="InterPro" id="IPR002364">
    <property type="entry name" value="Quin_OxRdtase/zeta-crystal_CS"/>
</dbReference>
<evidence type="ECO:0000259" key="2">
    <source>
        <dbReference type="SMART" id="SM00829"/>
    </source>
</evidence>
<evidence type="ECO:0000313" key="4">
    <source>
        <dbReference type="Proteomes" id="UP001596409"/>
    </source>
</evidence>
<organism evidence="3 4">
    <name type="scientific">Streptomyces viridiviolaceus</name>
    <dbReference type="NCBI Taxonomy" id="68282"/>
    <lineage>
        <taxon>Bacteria</taxon>
        <taxon>Bacillati</taxon>
        <taxon>Actinomycetota</taxon>
        <taxon>Actinomycetes</taxon>
        <taxon>Kitasatosporales</taxon>
        <taxon>Streptomycetaceae</taxon>
        <taxon>Streptomyces</taxon>
    </lineage>
</organism>
<protein>
    <submittedName>
        <fullName evidence="3">MDR family NADP-dependent oxidoreductase</fullName>
    </submittedName>
</protein>
<dbReference type="Proteomes" id="UP001596409">
    <property type="component" value="Unassembled WGS sequence"/>
</dbReference>
<dbReference type="PANTHER" id="PTHR43205:SF7">
    <property type="entry name" value="PROSTAGLANDIN REDUCTASE 1"/>
    <property type="match status" value="1"/>
</dbReference>
<keyword evidence="1" id="KW-0560">Oxidoreductase</keyword>
<dbReference type="PANTHER" id="PTHR43205">
    <property type="entry name" value="PROSTAGLANDIN REDUCTASE"/>
    <property type="match status" value="1"/>
</dbReference>
<sequence length="358" mass="37049">MTTLPRTSREVRLAAVPEGLPEPSDLTVVETAPPDPAPGHVLVRNRHFQVFGGLRTLLGGAAEGTPVPGLHPGDALYGPAVGEVVVAPPDSPLRPGDLVTHLLGWREYALVPLTGCAPVDPALPEPVARLSSGSAAYGALTRLTDVRRGDVVLVTGAAGGVGSLAGQIARLLGAARVIGSTGSPGKAERLTSELGYDAVLTGGSWRERRDGTDDRAAYRAFSAQLAQAAPEGIDVLLDNVGGTQLTAAVDAARQGARFALVGALSGQLAAAGAGATAPTRIDAFRLVVKGMSVRGYTGVDHPDVEAEWTGRFGGWLRSGDIRLPLTRFEGIERAPQALWELTRGQTFGTVVVDLPAHD</sequence>